<dbReference type="EMBL" id="UZAH01030612">
    <property type="protein sequence ID" value="VDP11124.1"/>
    <property type="molecule type" value="Genomic_DNA"/>
</dbReference>
<dbReference type="PANTHER" id="PTHR11686">
    <property type="entry name" value="GAMMA GLUTAMYL TRANSPEPTIDASE"/>
    <property type="match status" value="1"/>
</dbReference>
<dbReference type="SUPFAM" id="SSF56235">
    <property type="entry name" value="N-terminal nucleophile aminohydrolases (Ntn hydrolases)"/>
    <property type="match status" value="1"/>
</dbReference>
<dbReference type="GO" id="GO:0005886">
    <property type="term" value="C:plasma membrane"/>
    <property type="evidence" value="ECO:0007669"/>
    <property type="project" value="TreeGrafter"/>
</dbReference>
<dbReference type="GO" id="GO:0006751">
    <property type="term" value="P:glutathione catabolic process"/>
    <property type="evidence" value="ECO:0007669"/>
    <property type="project" value="InterPro"/>
</dbReference>
<dbReference type="InterPro" id="IPR043137">
    <property type="entry name" value="GGT_ssub_C"/>
</dbReference>
<dbReference type="InterPro" id="IPR000101">
    <property type="entry name" value="GGT_peptidase"/>
</dbReference>
<dbReference type="Gene3D" id="3.60.20.40">
    <property type="match status" value="1"/>
</dbReference>
<dbReference type="PRINTS" id="PR01210">
    <property type="entry name" value="GGTRANSPTASE"/>
</dbReference>
<name>A0A3P8BYC2_HELPZ</name>
<feature type="binding site" evidence="1">
    <location>
        <position position="383"/>
    </location>
    <ligand>
        <name>L-glutamate</name>
        <dbReference type="ChEBI" id="CHEBI:29985"/>
    </ligand>
</feature>
<evidence type="ECO:0000313" key="3">
    <source>
        <dbReference type="Proteomes" id="UP000050761"/>
    </source>
</evidence>
<dbReference type="OrthoDB" id="5805374at2759"/>
<dbReference type="Pfam" id="PF01019">
    <property type="entry name" value="G_glu_transpept"/>
    <property type="match status" value="2"/>
</dbReference>
<sequence length="452" mass="49548">MSGSKQQQCFRDVLIRGGNAVDAAIATAICTGALHPHATGFGGGMVMLVHDRRKNETTVISAYPAAPRSATEETYLLNPALAKIGYSSISTPGFLHGIWTAFKRYGSGRIAWQDLLIPTVILLERGTPASRYMVEAIQSRKNEMVSEKSMSTTYNVTMSEGEIFRDPIHAGFLRRLAIARDPVELFYRGEISNQIVHEMKQRGGLLTKTDLASYSTQIEAPLEIALTGGFVLKGPQAPSAFSALATVVQIIMSRFSGRSDLSMDTTFARDLIMAQRLALTRLEQIGDPEFTLSDSVLSVLQDSLEDLNDTDTSTAEAKSMPWNQSGFVWNNDLSAFTLRDKESSEDVDVNAIEGRKRARTLMSPMMLFDQHGALITSVGVTGSLNSLMAAAQVLVNQMLFNKNVVSELWEEFSMSPQLYHDSRVHGLSLLNNGFAESACDFRDGSELCSEGF</sequence>
<dbReference type="WBParaSite" id="HPBE_0001832101-mRNA-1">
    <property type="protein sequence ID" value="HPBE_0001832101-mRNA-1"/>
    <property type="gene ID" value="HPBE_0001832101"/>
</dbReference>
<dbReference type="AlphaFoldDB" id="A0A3P8BYC2"/>
<dbReference type="PANTHER" id="PTHR11686:SF46">
    <property type="entry name" value="GAMMA-GLUTAMYLTRANSPEPTIDASE 1"/>
    <property type="match status" value="1"/>
</dbReference>
<gene>
    <name evidence="2" type="ORF">HPBE_LOCUS18320</name>
</gene>
<evidence type="ECO:0000313" key="4">
    <source>
        <dbReference type="WBParaSite" id="HPBE_0001832101-mRNA-1"/>
    </source>
</evidence>
<evidence type="ECO:0000313" key="2">
    <source>
        <dbReference type="EMBL" id="VDP11124.1"/>
    </source>
</evidence>
<proteinExistence type="predicted"/>
<keyword evidence="3" id="KW-1185">Reference proteome</keyword>
<dbReference type="Proteomes" id="UP000050761">
    <property type="component" value="Unassembled WGS sequence"/>
</dbReference>
<dbReference type="GO" id="GO:0036374">
    <property type="term" value="F:glutathione hydrolase activity"/>
    <property type="evidence" value="ECO:0007669"/>
    <property type="project" value="InterPro"/>
</dbReference>
<accession>A0A3P8BYC2</accession>
<protein>
    <submittedName>
        <fullName evidence="4">Gamma-glutamyltransferase</fullName>
    </submittedName>
</protein>
<dbReference type="InterPro" id="IPR029055">
    <property type="entry name" value="Ntn_hydrolases_N"/>
</dbReference>
<evidence type="ECO:0000256" key="1">
    <source>
        <dbReference type="PIRSR" id="PIRSR600101-2"/>
    </source>
</evidence>
<organism evidence="2">
    <name type="scientific">Heligmosomoides polygyrus</name>
    <name type="common">Parasitic roundworm</name>
    <dbReference type="NCBI Taxonomy" id="6339"/>
    <lineage>
        <taxon>Eukaryota</taxon>
        <taxon>Metazoa</taxon>
        <taxon>Ecdysozoa</taxon>
        <taxon>Nematoda</taxon>
        <taxon>Chromadorea</taxon>
        <taxon>Rhabditida</taxon>
        <taxon>Rhabditina</taxon>
        <taxon>Rhabditomorpha</taxon>
        <taxon>Strongyloidea</taxon>
        <taxon>Heligmosomidae</taxon>
        <taxon>Heligmosomoides</taxon>
    </lineage>
</organism>
<reference evidence="2 3" key="1">
    <citation type="submission" date="2018-11" db="EMBL/GenBank/DDBJ databases">
        <authorList>
            <consortium name="Pathogen Informatics"/>
        </authorList>
    </citation>
    <scope>NUCLEOTIDE SEQUENCE [LARGE SCALE GENOMIC DNA]</scope>
</reference>
<reference evidence="4" key="2">
    <citation type="submission" date="2019-09" db="UniProtKB">
        <authorList>
            <consortium name="WormBaseParasite"/>
        </authorList>
    </citation>
    <scope>IDENTIFICATION</scope>
</reference>